<feature type="domain" description="Acyl-CoA dehydrogenase/oxidase C-terminal" evidence="6">
    <location>
        <begin position="233"/>
        <end position="381"/>
    </location>
</feature>
<evidence type="ECO:0000256" key="3">
    <source>
        <dbReference type="ARBA" id="ARBA00022630"/>
    </source>
</evidence>
<dbReference type="Proteomes" id="UP001180845">
    <property type="component" value="Unassembled WGS sequence"/>
</dbReference>
<dbReference type="PANTHER" id="PTHR43884">
    <property type="entry name" value="ACYL-COA DEHYDROGENASE"/>
    <property type="match status" value="1"/>
</dbReference>
<comment type="cofactor">
    <cofactor evidence="1 5">
        <name>FAD</name>
        <dbReference type="ChEBI" id="CHEBI:57692"/>
    </cofactor>
</comment>
<dbReference type="SUPFAM" id="SSF56645">
    <property type="entry name" value="Acyl-CoA dehydrogenase NM domain-like"/>
    <property type="match status" value="1"/>
</dbReference>
<protein>
    <submittedName>
        <fullName evidence="9">Acyl-CoA dehydrogenase</fullName>
        <ecNumber evidence="9">1.3.8.7</ecNumber>
    </submittedName>
</protein>
<keyword evidence="4 5" id="KW-0274">FAD</keyword>
<dbReference type="GO" id="GO:0070991">
    <property type="term" value="F:medium-chain fatty acyl-CoA dehydrogenase activity"/>
    <property type="evidence" value="ECO:0007669"/>
    <property type="project" value="UniProtKB-EC"/>
</dbReference>
<evidence type="ECO:0000259" key="8">
    <source>
        <dbReference type="Pfam" id="PF02771"/>
    </source>
</evidence>
<feature type="domain" description="Acyl-CoA oxidase/dehydrogenase middle" evidence="7">
    <location>
        <begin position="123"/>
        <end position="220"/>
    </location>
</feature>
<keyword evidence="10" id="KW-1185">Reference proteome</keyword>
<dbReference type="InterPro" id="IPR009100">
    <property type="entry name" value="AcylCoA_DH/oxidase_NM_dom_sf"/>
</dbReference>
<evidence type="ECO:0000259" key="7">
    <source>
        <dbReference type="Pfam" id="PF02770"/>
    </source>
</evidence>
<dbReference type="RefSeq" id="WP_310276829.1">
    <property type="nucleotide sequence ID" value="NZ_JAVDXW010000001.1"/>
</dbReference>
<proteinExistence type="inferred from homology"/>
<dbReference type="Pfam" id="PF02771">
    <property type="entry name" value="Acyl-CoA_dh_N"/>
    <property type="match status" value="1"/>
</dbReference>
<evidence type="ECO:0000256" key="2">
    <source>
        <dbReference type="ARBA" id="ARBA00009347"/>
    </source>
</evidence>
<dbReference type="EC" id="1.3.8.7" evidence="9"/>
<keyword evidence="5 9" id="KW-0560">Oxidoreductase</keyword>
<evidence type="ECO:0000256" key="1">
    <source>
        <dbReference type="ARBA" id="ARBA00001974"/>
    </source>
</evidence>
<dbReference type="EMBL" id="JAVDXW010000001">
    <property type="protein sequence ID" value="MDR7303935.1"/>
    <property type="molecule type" value="Genomic_DNA"/>
</dbReference>
<dbReference type="PANTHER" id="PTHR43884:SF12">
    <property type="entry name" value="ISOVALERYL-COA DEHYDROGENASE, MITOCHONDRIAL-RELATED"/>
    <property type="match status" value="1"/>
</dbReference>
<dbReference type="InterPro" id="IPR046373">
    <property type="entry name" value="Acyl-CoA_Oxase/DH_mid-dom_sf"/>
</dbReference>
<dbReference type="Gene3D" id="2.40.110.10">
    <property type="entry name" value="Butyryl-CoA Dehydrogenase, subunit A, domain 2"/>
    <property type="match status" value="1"/>
</dbReference>
<sequence length="388" mass="42547">MDFSTDTLHDDIRAAVRALCSDFSDDYWAEHDRTQEFPWDFYNGVVKGGWLGLTVPEQYGGGGQGVTEAAIVEQEIAASGAGMNGCSAVHIGIFGFEPIIKHGSEELKQRFLPRLAEGDLHVSFAVTEPDAGTDTTNIATFARKVEGGWSISGKKVWITKAQEAERLLILCRTTPRDEAPKKTAGMTLFFAPMDRDRVTVRKIPKMGRNAVDTNELFIDELFVPDSDVVGEVGHGFRAILAGLNAERVISANAAIGIGRAALRRAAGYAKERTVFGRAIGRNQGIAFPLAQAQIQLDAADLMCRRAAWLIDNDHPAGKDANEAKYLAAEAGFFAADAALSAHGGYGYSQEYHIERYFRESRLMRIAPISQEMVLNYMAEHVLELPRSY</sequence>
<dbReference type="PIRSF" id="PIRSF016578">
    <property type="entry name" value="HsaA"/>
    <property type="match status" value="1"/>
</dbReference>
<evidence type="ECO:0000256" key="5">
    <source>
        <dbReference type="RuleBase" id="RU362125"/>
    </source>
</evidence>
<evidence type="ECO:0000313" key="9">
    <source>
        <dbReference type="EMBL" id="MDR7303935.1"/>
    </source>
</evidence>
<comment type="similarity">
    <text evidence="2 5">Belongs to the acyl-CoA dehydrogenase family.</text>
</comment>
<evidence type="ECO:0000313" key="10">
    <source>
        <dbReference type="Proteomes" id="UP001180845"/>
    </source>
</evidence>
<dbReference type="Gene3D" id="1.20.140.10">
    <property type="entry name" value="Butyryl-CoA Dehydrogenase, subunit A, domain 3"/>
    <property type="match status" value="1"/>
</dbReference>
<evidence type="ECO:0000256" key="4">
    <source>
        <dbReference type="ARBA" id="ARBA00022827"/>
    </source>
</evidence>
<keyword evidence="3 5" id="KW-0285">Flavoprotein</keyword>
<dbReference type="InterPro" id="IPR006091">
    <property type="entry name" value="Acyl-CoA_Oxase/DH_mid-dom"/>
</dbReference>
<dbReference type="GO" id="GO:0050660">
    <property type="term" value="F:flavin adenine dinucleotide binding"/>
    <property type="evidence" value="ECO:0007669"/>
    <property type="project" value="InterPro"/>
</dbReference>
<name>A0AAE3ZHU0_9ACTN</name>
<dbReference type="Pfam" id="PF00441">
    <property type="entry name" value="Acyl-CoA_dh_1"/>
    <property type="match status" value="1"/>
</dbReference>
<gene>
    <name evidence="9" type="ORF">JOF55_004116</name>
</gene>
<dbReference type="InterPro" id="IPR036250">
    <property type="entry name" value="AcylCo_DH-like_C"/>
</dbReference>
<comment type="caution">
    <text evidence="9">The sequence shown here is derived from an EMBL/GenBank/DDBJ whole genome shotgun (WGS) entry which is preliminary data.</text>
</comment>
<feature type="domain" description="Acyl-CoA dehydrogenase/oxidase N-terminal" evidence="8">
    <location>
        <begin position="9"/>
        <end position="119"/>
    </location>
</feature>
<dbReference type="InterPro" id="IPR009075">
    <property type="entry name" value="AcylCo_DH/oxidase_C"/>
</dbReference>
<dbReference type="InterPro" id="IPR013786">
    <property type="entry name" value="AcylCoA_DH/ox_N"/>
</dbReference>
<dbReference type="FunFam" id="1.20.140.10:FF:000012">
    <property type="entry name" value="Acyl-CoA dehydrogenase fadE12"/>
    <property type="match status" value="1"/>
</dbReference>
<evidence type="ECO:0000259" key="6">
    <source>
        <dbReference type="Pfam" id="PF00441"/>
    </source>
</evidence>
<dbReference type="InterPro" id="IPR037069">
    <property type="entry name" value="AcylCoA_DH/ox_N_sf"/>
</dbReference>
<dbReference type="Gene3D" id="1.10.540.10">
    <property type="entry name" value="Acyl-CoA dehydrogenase/oxidase, N-terminal domain"/>
    <property type="match status" value="1"/>
</dbReference>
<accession>A0AAE3ZHU0</accession>
<dbReference type="SUPFAM" id="SSF47203">
    <property type="entry name" value="Acyl-CoA dehydrogenase C-terminal domain-like"/>
    <property type="match status" value="1"/>
</dbReference>
<organism evidence="9 10">
    <name type="scientific">Haloactinomyces albus</name>
    <dbReference type="NCBI Taxonomy" id="1352928"/>
    <lineage>
        <taxon>Bacteria</taxon>
        <taxon>Bacillati</taxon>
        <taxon>Actinomycetota</taxon>
        <taxon>Actinomycetes</taxon>
        <taxon>Actinopolysporales</taxon>
        <taxon>Actinopolysporaceae</taxon>
        <taxon>Haloactinomyces</taxon>
    </lineage>
</organism>
<dbReference type="AlphaFoldDB" id="A0AAE3ZHU0"/>
<dbReference type="Pfam" id="PF02770">
    <property type="entry name" value="Acyl-CoA_dh_M"/>
    <property type="match status" value="1"/>
</dbReference>
<reference evidence="9" key="1">
    <citation type="submission" date="2023-07" db="EMBL/GenBank/DDBJ databases">
        <title>Sequencing the genomes of 1000 actinobacteria strains.</title>
        <authorList>
            <person name="Klenk H.-P."/>
        </authorList>
    </citation>
    <scope>NUCLEOTIDE SEQUENCE</scope>
    <source>
        <strain evidence="9">DSM 45977</strain>
    </source>
</reference>